<feature type="domain" description="Protein kinase" evidence="19">
    <location>
        <begin position="1722"/>
        <end position="1997"/>
    </location>
</feature>
<evidence type="ECO:0000256" key="4">
    <source>
        <dbReference type="ARBA" id="ARBA00008684"/>
    </source>
</evidence>
<dbReference type="PROSITE" id="PS00211">
    <property type="entry name" value="ABC_TRANSPORTER_1"/>
    <property type="match status" value="1"/>
</dbReference>
<name>A0ABS8WFB2_DATST</name>
<evidence type="ECO:0000256" key="10">
    <source>
        <dbReference type="ARBA" id="ARBA00022737"/>
    </source>
</evidence>
<evidence type="ECO:0000256" key="17">
    <source>
        <dbReference type="SAM" id="MobiDB-lite"/>
    </source>
</evidence>
<feature type="transmembrane region" description="Helical" evidence="18">
    <location>
        <begin position="552"/>
        <end position="579"/>
    </location>
</feature>
<dbReference type="InterPro" id="IPR003439">
    <property type="entry name" value="ABC_transporter-like_ATP-bd"/>
</dbReference>
<keyword evidence="7" id="KW-0808">Transferase</keyword>
<dbReference type="InterPro" id="IPR001611">
    <property type="entry name" value="Leu-rich_rpt"/>
</dbReference>
<dbReference type="InterPro" id="IPR000719">
    <property type="entry name" value="Prot_kinase_dom"/>
</dbReference>
<accession>A0ABS8WFB2</accession>
<keyword evidence="12" id="KW-0418">Kinase</keyword>
<dbReference type="InterPro" id="IPR013525">
    <property type="entry name" value="ABC2_TM"/>
</dbReference>
<keyword evidence="6" id="KW-0433">Leucine-rich repeat</keyword>
<dbReference type="PANTHER" id="PTHR48006:SF95">
    <property type="entry name" value="LEUCINE-RICH REPEAT RECEPTOR PROTEIN KINASE MSP1"/>
    <property type="match status" value="1"/>
</dbReference>
<feature type="transmembrane region" description="Helical" evidence="18">
    <location>
        <begin position="585"/>
        <end position="606"/>
    </location>
</feature>
<dbReference type="SUPFAM" id="SSF52540">
    <property type="entry name" value="P-loop containing nucleoside triphosphate hydrolases"/>
    <property type="match status" value="1"/>
</dbReference>
<evidence type="ECO:0000256" key="14">
    <source>
        <dbReference type="ARBA" id="ARBA00022989"/>
    </source>
</evidence>
<keyword evidence="9" id="KW-0732">Signal</keyword>
<evidence type="ECO:0000256" key="5">
    <source>
        <dbReference type="ARBA" id="ARBA00022527"/>
    </source>
</evidence>
<dbReference type="Proteomes" id="UP000823775">
    <property type="component" value="Unassembled WGS sequence"/>
</dbReference>
<dbReference type="Pfam" id="PF00560">
    <property type="entry name" value="LRR_1"/>
    <property type="match status" value="9"/>
</dbReference>
<dbReference type="Pfam" id="PF13855">
    <property type="entry name" value="LRR_8"/>
    <property type="match status" value="1"/>
</dbReference>
<proteinExistence type="inferred from homology"/>
<dbReference type="InterPro" id="IPR032675">
    <property type="entry name" value="LRR_dom_sf"/>
</dbReference>
<dbReference type="InterPro" id="IPR013210">
    <property type="entry name" value="LRR_N_plant-typ"/>
</dbReference>
<dbReference type="InterPro" id="IPR003593">
    <property type="entry name" value="AAA+_ATPase"/>
</dbReference>
<organism evidence="21 22">
    <name type="scientific">Datura stramonium</name>
    <name type="common">Jimsonweed</name>
    <name type="synonym">Common thornapple</name>
    <dbReference type="NCBI Taxonomy" id="4076"/>
    <lineage>
        <taxon>Eukaryota</taxon>
        <taxon>Viridiplantae</taxon>
        <taxon>Streptophyta</taxon>
        <taxon>Embryophyta</taxon>
        <taxon>Tracheophyta</taxon>
        <taxon>Spermatophyta</taxon>
        <taxon>Magnoliopsida</taxon>
        <taxon>eudicotyledons</taxon>
        <taxon>Gunneridae</taxon>
        <taxon>Pentapetalae</taxon>
        <taxon>asterids</taxon>
        <taxon>lamiids</taxon>
        <taxon>Solanales</taxon>
        <taxon>Solanaceae</taxon>
        <taxon>Solanoideae</taxon>
        <taxon>Datureae</taxon>
        <taxon>Datura</taxon>
    </lineage>
</organism>
<feature type="region of interest" description="Disordered" evidence="17">
    <location>
        <begin position="312"/>
        <end position="344"/>
    </location>
</feature>
<reference evidence="21 22" key="1">
    <citation type="journal article" date="2021" name="BMC Genomics">
        <title>Datura genome reveals duplications of psychoactive alkaloid biosynthetic genes and high mutation rate following tissue culture.</title>
        <authorList>
            <person name="Rajewski A."/>
            <person name="Carter-House D."/>
            <person name="Stajich J."/>
            <person name="Litt A."/>
        </authorList>
    </citation>
    <scope>NUCLEOTIDE SEQUENCE [LARGE SCALE GENOMIC DNA]</scope>
    <source>
        <strain evidence="21">AR-01</strain>
    </source>
</reference>
<evidence type="ECO:0000313" key="21">
    <source>
        <dbReference type="EMBL" id="MCE3049453.1"/>
    </source>
</evidence>
<sequence>MGHVVDIGKPVNYTGGLEFSSLTYTVTKRIKDENGKWLSQEVDLLHQITGYAPKGCITAVMGPSGAGKSTLLDGLAGRIASGSLRGKVSMGGLDMSPRLIKRSSAYIMQDDRLFPMLTVYETFMFAADFRLGSLSNTEKQARVERLIEQLGLSSTRNTYIGDEGTRGVSGGERRRVSIGVDIIHGPSLLFLDEPTSGLDSTSAHSVIEKVHDIARAGSTVILTIHQPSHRIQLLLDHLIILARGQLMYQGAPNDVCHHLVRMGRKVPKNESSIEHLIDVIQEYDQSELGVEAIAAFALTGMKPPPIGAAAHEMSASTVPPSPARPSHRAKPQTVEARGRDKASKRLRLQIGAQDDIGFDHSVRSPWNTSKSWSASRSGVLQSIGFSPARRNDHRSPSVMGSSPGCYAYSTEIVQSTPTPHSSDYTVNENDYLTPNDLALHTNHSFHDLGPKFANSFFSETWILMRRNFINIMRTPELFLSRLVVLTAMGIMMATMFLHPKENLQGITNRLSFLIFTCTLFFFSSNDAVPAFIQERFVFIRETSHNKYRASSYTIAGLITYLPFLALQAAVYAVIVWFALSLRGPFIYFLVVLFMSLLSTNSFVMFVSSVVPNYIIGYAAVIAFTALFFLFCGYFLNSNDMPNYWKWMNYVSTMTYPYEGLLMNQYQTNESFGKDPLGRDVTGFEILKSLNISQDSGKKWEKVNRYGTLKTPSSSTPAASSSYERESFERESLSLAGLLGNEVGTFNLKVHTAFHVSTAKVTAGYLVHDMELLKALRNSLVQKKDVIPTWFDTNTTPCNWTGIKCEGESVIRIDFPCSVSPLNVPFPGNIGKFRSLKHLNLSHCALTGNIPIDVWSLEHMETLDLSDNRLTGELPPTISNLRNLRHLVLDDNGFSGSLPSTICELKELRELSVHANSFSGNLPGEIGNMEKLQSLDFSSNFFSGSLPSSLGDLMELLYVDARQNNLTGLIFPEIGKLRMLRILALSSNMLTGPIPATIGHLKQLEVLDLQNCKFTGSIPEEISELSNLNYLNVAQNEFVGELPSSIGKLENLVYLIAPNAGLSGTIPSELGNCKRLKIINLSFNSFSGALPDGLSGLDSLKSLVLDSNRLSGPLPMWISNWTQVESIMVAKNFLSGPLPPLYLPLLSVLDVSANRLSGELSSGICGAKSLSILLLSDNNFIGDIQSTFRNCSSLTDLVLSGNNLSGELPAYLGELQLITLELSKNQFSGKVPDQLWESRTLMGISLGNNMLEGPIPVTIAKLSTLQRLQLDNNQFEGSMPRTIGNLKNLTNLSLHGNKLTGGIPLELFECTKLVSLDLGANSLSGEIPRLISKLKLLDNLVLSNNQFSGPIPEEICSGFQNMPLPDSEFTQHYGMLDLSNNELEGSIPRSIKDCIVVTELLLQGNKLTGSIPPEISLLGNLTTLDLSFNSLTGPLFPQLFSMTSLQGLILSHNQISGSIPDNLDSMMPSLVKLDLSNNWLSGSLPPSAFSVKSLTYLDISMNSFSGSLSFNVRTSSSLLVLNASNNQLSGALDDSLSNLTSLSILDLHNNSITDNLPASLSALASLTYLDLSGNSFQKSFPCSICDIEGLVFSNFSGNKFTGLAPDLCTKARKCIPSEPVLPPRENYASASVLSHASVLGIAFGASILSLVVLIGVLRWRMLRQETVLLDRGKGKQGKKTDPASTDELLIKKPKEPLSINIATFEQSLLRINPTAILSATENFSKSYIIGDGGFGTVYRAKLPEGRTIAVKRLNGDHMHGDREFFAEMETIGKVKHENLVPLLGYCVFADERFLIYEYMENGSLDFWLRNQADAVEALDWPTRFKICLGSARGLAFLHHGFVPHIIHRDIKSSNILLDRNFEPRVSDFGLARIISACESHVSTILAGTFGYIPPEYGQTMMATTKGDIYSFGVVMLELVTGRAPTGQADVEGGNLVGWVRWMVANGREIETLDPFFSGPGLRKDQMLRVLAIARLCTNDEPWKRPTMLEVVKLLKEAKNNGACGG</sequence>
<dbReference type="InterPro" id="IPR008271">
    <property type="entry name" value="Ser/Thr_kinase_AS"/>
</dbReference>
<feature type="transmembrane region" description="Helical" evidence="18">
    <location>
        <begin position="510"/>
        <end position="532"/>
    </location>
</feature>
<dbReference type="SMART" id="SM00220">
    <property type="entry name" value="S_TKc"/>
    <property type="match status" value="1"/>
</dbReference>
<dbReference type="Gene3D" id="3.40.50.300">
    <property type="entry name" value="P-loop containing nucleotide triphosphate hydrolases"/>
    <property type="match status" value="1"/>
</dbReference>
<dbReference type="SMART" id="SM00365">
    <property type="entry name" value="LRR_SD22"/>
    <property type="match status" value="7"/>
</dbReference>
<feature type="domain" description="ABC transporter" evidence="20">
    <location>
        <begin position="17"/>
        <end position="268"/>
    </location>
</feature>
<dbReference type="InterPro" id="IPR055414">
    <property type="entry name" value="LRR_R13L4/SHOC2-like"/>
</dbReference>
<feature type="binding site" evidence="16">
    <location>
        <position position="1750"/>
    </location>
    <ligand>
        <name>ATP</name>
        <dbReference type="ChEBI" id="CHEBI:30616"/>
    </ligand>
</feature>
<dbReference type="InterPro" id="IPR017441">
    <property type="entry name" value="Protein_kinase_ATP_BS"/>
</dbReference>
<dbReference type="SUPFAM" id="SSF52047">
    <property type="entry name" value="RNI-like"/>
    <property type="match status" value="1"/>
</dbReference>
<dbReference type="PROSITE" id="PS50893">
    <property type="entry name" value="ABC_TRANSPORTER_2"/>
    <property type="match status" value="1"/>
</dbReference>
<dbReference type="Gene3D" id="3.30.200.20">
    <property type="entry name" value="Phosphorylase Kinase, domain 1"/>
    <property type="match status" value="1"/>
</dbReference>
<evidence type="ECO:0000256" key="1">
    <source>
        <dbReference type="ARBA" id="ARBA00004141"/>
    </source>
</evidence>
<keyword evidence="15 18" id="KW-0472">Membrane</keyword>
<dbReference type="PANTHER" id="PTHR48006">
    <property type="entry name" value="LEUCINE-RICH REPEAT-CONTAINING PROTEIN DDB_G0281931-RELATED"/>
    <property type="match status" value="1"/>
</dbReference>
<keyword evidence="10" id="KW-0677">Repeat</keyword>
<dbReference type="Pfam" id="PF08263">
    <property type="entry name" value="LRRNT_2"/>
    <property type="match status" value="1"/>
</dbReference>
<dbReference type="SMART" id="SM00369">
    <property type="entry name" value="LRR_TYP"/>
    <property type="match status" value="13"/>
</dbReference>
<evidence type="ECO:0000256" key="11">
    <source>
        <dbReference type="ARBA" id="ARBA00022741"/>
    </source>
</evidence>
<dbReference type="InterPro" id="IPR001245">
    <property type="entry name" value="Ser-Thr/Tyr_kinase_cat_dom"/>
</dbReference>
<dbReference type="SUPFAM" id="SSF56112">
    <property type="entry name" value="Protein kinase-like (PK-like)"/>
    <property type="match status" value="1"/>
</dbReference>
<dbReference type="PROSITE" id="PS00107">
    <property type="entry name" value="PROTEIN_KINASE_ATP"/>
    <property type="match status" value="1"/>
</dbReference>
<gene>
    <name evidence="21" type="ORF">HAX54_044836</name>
</gene>
<keyword evidence="22" id="KW-1185">Reference proteome</keyword>
<dbReference type="Pfam" id="PF01061">
    <property type="entry name" value="ABC2_membrane"/>
    <property type="match status" value="1"/>
</dbReference>
<keyword evidence="13 16" id="KW-0067">ATP-binding</keyword>
<dbReference type="InterPro" id="IPR051824">
    <property type="entry name" value="LRR_Rcpt-Like_S/T_Kinase"/>
</dbReference>
<dbReference type="InterPro" id="IPR027417">
    <property type="entry name" value="P-loop_NTPase"/>
</dbReference>
<dbReference type="Pfam" id="PF23598">
    <property type="entry name" value="LRR_14"/>
    <property type="match status" value="2"/>
</dbReference>
<feature type="transmembrane region" description="Helical" evidence="18">
    <location>
        <begin position="478"/>
        <end position="498"/>
    </location>
</feature>
<dbReference type="Pfam" id="PF00005">
    <property type="entry name" value="ABC_tran"/>
    <property type="match status" value="1"/>
</dbReference>
<evidence type="ECO:0000259" key="19">
    <source>
        <dbReference type="PROSITE" id="PS50011"/>
    </source>
</evidence>
<evidence type="ECO:0000256" key="3">
    <source>
        <dbReference type="ARBA" id="ARBA00008171"/>
    </source>
</evidence>
<dbReference type="InterPro" id="IPR003591">
    <property type="entry name" value="Leu-rich_rpt_typical-subtyp"/>
</dbReference>
<dbReference type="Gene3D" id="3.80.10.10">
    <property type="entry name" value="Ribonuclease Inhibitor"/>
    <property type="match status" value="4"/>
</dbReference>
<keyword evidence="14 18" id="KW-1133">Transmembrane helix</keyword>
<evidence type="ECO:0000259" key="20">
    <source>
        <dbReference type="PROSITE" id="PS50893"/>
    </source>
</evidence>
<dbReference type="PRINTS" id="PR00364">
    <property type="entry name" value="DISEASERSIST"/>
</dbReference>
<evidence type="ECO:0000256" key="6">
    <source>
        <dbReference type="ARBA" id="ARBA00022614"/>
    </source>
</evidence>
<evidence type="ECO:0000256" key="16">
    <source>
        <dbReference type="PROSITE-ProRule" id="PRU10141"/>
    </source>
</evidence>
<dbReference type="InterPro" id="IPR011009">
    <property type="entry name" value="Kinase-like_dom_sf"/>
</dbReference>
<evidence type="ECO:0000256" key="18">
    <source>
        <dbReference type="SAM" id="Phobius"/>
    </source>
</evidence>
<feature type="transmembrane region" description="Helical" evidence="18">
    <location>
        <begin position="613"/>
        <end position="635"/>
    </location>
</feature>
<feature type="transmembrane region" description="Helical" evidence="18">
    <location>
        <begin position="1631"/>
        <end position="1656"/>
    </location>
</feature>
<comment type="similarity">
    <text evidence="3">Belongs to the protein kinase superfamily. TKL Ser/Thr protein kinase family. ROCO subfamily.</text>
</comment>
<evidence type="ECO:0000256" key="7">
    <source>
        <dbReference type="ARBA" id="ARBA00022679"/>
    </source>
</evidence>
<evidence type="ECO:0000256" key="8">
    <source>
        <dbReference type="ARBA" id="ARBA00022692"/>
    </source>
</evidence>
<keyword evidence="8 18" id="KW-0812">Transmembrane</keyword>
<keyword evidence="11 16" id="KW-0547">Nucleotide-binding</keyword>
<keyword evidence="5" id="KW-0723">Serine/threonine-protein kinase</keyword>
<dbReference type="PROSITE" id="PS00108">
    <property type="entry name" value="PROTEIN_KINASE_ST"/>
    <property type="match status" value="1"/>
</dbReference>
<dbReference type="SUPFAM" id="SSF52058">
    <property type="entry name" value="L domain-like"/>
    <property type="match status" value="2"/>
</dbReference>
<evidence type="ECO:0000313" key="22">
    <source>
        <dbReference type="Proteomes" id="UP000823775"/>
    </source>
</evidence>
<evidence type="ECO:0000256" key="13">
    <source>
        <dbReference type="ARBA" id="ARBA00022840"/>
    </source>
</evidence>
<dbReference type="PROSITE" id="PS50011">
    <property type="entry name" value="PROTEIN_KINASE_DOM"/>
    <property type="match status" value="1"/>
</dbReference>
<evidence type="ECO:0000256" key="2">
    <source>
        <dbReference type="ARBA" id="ARBA00004479"/>
    </source>
</evidence>
<dbReference type="Gene3D" id="1.10.510.10">
    <property type="entry name" value="Transferase(Phosphotransferase) domain 1"/>
    <property type="match status" value="1"/>
</dbReference>
<evidence type="ECO:0000256" key="9">
    <source>
        <dbReference type="ARBA" id="ARBA00022729"/>
    </source>
</evidence>
<dbReference type="InterPro" id="IPR017871">
    <property type="entry name" value="ABC_transporter-like_CS"/>
</dbReference>
<evidence type="ECO:0000256" key="12">
    <source>
        <dbReference type="ARBA" id="ARBA00022777"/>
    </source>
</evidence>
<evidence type="ECO:0000256" key="15">
    <source>
        <dbReference type="ARBA" id="ARBA00023136"/>
    </source>
</evidence>
<comment type="caution">
    <text evidence="21">The sequence shown here is derived from an EMBL/GenBank/DDBJ whole genome shotgun (WGS) entry which is preliminary data.</text>
</comment>
<dbReference type="EMBL" id="JACEIK010006888">
    <property type="protein sequence ID" value="MCE3049453.1"/>
    <property type="molecule type" value="Genomic_DNA"/>
</dbReference>
<dbReference type="Pfam" id="PF07714">
    <property type="entry name" value="PK_Tyr_Ser-Thr"/>
    <property type="match status" value="1"/>
</dbReference>
<comment type="similarity">
    <text evidence="4">Belongs to the protein kinase superfamily. Ser/Thr protein kinase family.</text>
</comment>
<dbReference type="SMART" id="SM00382">
    <property type="entry name" value="AAA"/>
    <property type="match status" value="1"/>
</dbReference>
<comment type="subcellular location">
    <subcellularLocation>
        <location evidence="1">Membrane</location>
        <topology evidence="1">Multi-pass membrane protein</topology>
    </subcellularLocation>
    <subcellularLocation>
        <location evidence="2">Membrane</location>
        <topology evidence="2">Single-pass type I membrane protein</topology>
    </subcellularLocation>
</comment>
<protein>
    <submittedName>
        <fullName evidence="21">Uncharacterized protein</fullName>
    </submittedName>
</protein>